<dbReference type="InterPro" id="IPR051398">
    <property type="entry name" value="Polysacch_Deacetylase"/>
</dbReference>
<reference evidence="4" key="1">
    <citation type="journal article" date="2019" name="Int. J. Syst. Evol. Microbiol.">
        <title>The Global Catalogue of Microorganisms (GCM) 10K type strain sequencing project: providing services to taxonomists for standard genome sequencing and annotation.</title>
        <authorList>
            <consortium name="The Broad Institute Genomics Platform"/>
            <consortium name="The Broad Institute Genome Sequencing Center for Infectious Disease"/>
            <person name="Wu L."/>
            <person name="Ma J."/>
        </authorList>
    </citation>
    <scope>NUCLEOTIDE SEQUENCE [LARGE SCALE GENOMIC DNA]</scope>
    <source>
        <strain evidence="4">JCM 18952</strain>
    </source>
</reference>
<name>A0ABP9TKU4_9MICC</name>
<keyword evidence="2" id="KW-0732">Signal</keyword>
<dbReference type="PANTHER" id="PTHR34216">
    <property type="match status" value="1"/>
</dbReference>
<dbReference type="InterPro" id="IPR011330">
    <property type="entry name" value="Glyco_hydro/deAcase_b/a-brl"/>
</dbReference>
<dbReference type="SUPFAM" id="SSF88713">
    <property type="entry name" value="Glycoside hydrolase/deacetylase"/>
    <property type="match status" value="1"/>
</dbReference>
<dbReference type="EMBL" id="BAABLK010000005">
    <property type="protein sequence ID" value="GAA5225714.1"/>
    <property type="molecule type" value="Genomic_DNA"/>
</dbReference>
<dbReference type="Proteomes" id="UP001501257">
    <property type="component" value="Unassembled WGS sequence"/>
</dbReference>
<comment type="caution">
    <text evidence="3">The sequence shown here is derived from an EMBL/GenBank/DDBJ whole genome shotgun (WGS) entry which is preliminary data.</text>
</comment>
<organism evidence="3 4">
    <name type="scientific">Paeniglutamicibacter antarcticus</name>
    <dbReference type="NCBI Taxonomy" id="494023"/>
    <lineage>
        <taxon>Bacteria</taxon>
        <taxon>Bacillati</taxon>
        <taxon>Actinomycetota</taxon>
        <taxon>Actinomycetes</taxon>
        <taxon>Micrococcales</taxon>
        <taxon>Micrococcaceae</taxon>
        <taxon>Paeniglutamicibacter</taxon>
    </lineage>
</organism>
<dbReference type="Gene3D" id="3.20.20.370">
    <property type="entry name" value="Glycoside hydrolase/deacetylase"/>
    <property type="match status" value="1"/>
</dbReference>
<keyword evidence="4" id="KW-1185">Reference proteome</keyword>
<proteinExistence type="predicted"/>
<accession>A0ABP9TKU4</accession>
<feature type="region of interest" description="Disordered" evidence="1">
    <location>
        <begin position="31"/>
        <end position="61"/>
    </location>
</feature>
<gene>
    <name evidence="3" type="ORF">GCM10025778_02440</name>
</gene>
<protein>
    <submittedName>
        <fullName evidence="3">Polysaccharide deacetylase family protein</fullName>
    </submittedName>
</protein>
<feature type="compositionally biased region" description="Polar residues" evidence="1">
    <location>
        <begin position="35"/>
        <end position="48"/>
    </location>
</feature>
<feature type="signal peptide" evidence="2">
    <location>
        <begin position="1"/>
        <end position="22"/>
    </location>
</feature>
<sequence length="435" mass="48070">MKPRIRLAAAAALLTVSGLILSGCTTPPYIPPSQYDPTSIGSAPQSLPTPAAQDQGPTESEQIQDARALAAGYDYAGAKKAVAGLESQEAGAARADFAEAKAKTVIWEDNSNISHLFVHSLVVDTKRAFDGDDRQQGYLDYMVTLDEFKKMIAELYERGFVLVNPADIAGLDAKGKMKYRDIHLPKGKTPLVLSEDDVSYYEYMDGDGFATKLLIDSDGKVKNEYVDAAGKKHIGAYDMPPVIDEFVEKHPDFSYRGAKGILALTGYNGVLGYRTSTSEYADSKTLEKDIKSATEVADVLKKDGWVFASHAWGHIDMGKSSVPRVKNDMKLWDTEVRPILGDTDQFIYPFGADIASVQKYSGTRYDLLKKHGFDFFYGVDGTTPAWMQKGDKYLRQARINIDGLQFAKEKRGDRPVLKHFFDVKDVIDADRPKSK</sequence>
<evidence type="ECO:0000256" key="2">
    <source>
        <dbReference type="SAM" id="SignalP"/>
    </source>
</evidence>
<evidence type="ECO:0000313" key="4">
    <source>
        <dbReference type="Proteomes" id="UP001501257"/>
    </source>
</evidence>
<dbReference type="RefSeq" id="WP_210101853.1">
    <property type="nucleotide sequence ID" value="NZ_BAABLK010000005.1"/>
</dbReference>
<dbReference type="PROSITE" id="PS51257">
    <property type="entry name" value="PROKAR_LIPOPROTEIN"/>
    <property type="match status" value="1"/>
</dbReference>
<feature type="chain" id="PRO_5045828616" evidence="2">
    <location>
        <begin position="23"/>
        <end position="435"/>
    </location>
</feature>
<evidence type="ECO:0000313" key="3">
    <source>
        <dbReference type="EMBL" id="GAA5225714.1"/>
    </source>
</evidence>
<evidence type="ECO:0000256" key="1">
    <source>
        <dbReference type="SAM" id="MobiDB-lite"/>
    </source>
</evidence>
<dbReference type="PANTHER" id="PTHR34216:SF3">
    <property type="entry name" value="POLY-BETA-1,6-N-ACETYL-D-GLUCOSAMINE N-DEACETYLASE"/>
    <property type="match status" value="1"/>
</dbReference>